<feature type="transmembrane region" description="Helical" evidence="5">
    <location>
        <begin position="50"/>
        <end position="73"/>
    </location>
</feature>
<sequence>MLNETCSFEQPSAFSIIHILSSSISFPIYIIAFWILIFKSPSHFNKYRNYLAAHIFSGLLLELHVGSIWKVTVVLPIPIMCSNGPFAEYSPNLFQLLSIFLIYTGASALSLFIYRMEAVIVHRAEPSKMRKSVYYTKYFFYATILFIVLFAILIYPDLKNQYGYKLKMEERFGKFSSYMWCDNCFFMNFESKIFCFFYVLCAVATVLCLYSGICALVVTIKVLNSINTQLSERTASIHRNVLQSLVLTAVVHIICIFIPLLGFLLAISILIQFSQFPYFPYILVLIIQEHGAASTVTMFLTNNLLRKSLLRMFFIPQLSSCSQSLNMLRKTMRKILPIQFENSTHNTTGISYRKLMSSHAHSHDHSSYGIQTFSNKIQWFEQIFSKIGVILNLFHLIVLTRKSMTTSSVNSIMIGIAICDFLSMANIIRVEFETIDPMGTECTPPPSLSRVNFDWFLTSIHNGLRRCSSWLGVLIALVRYLVIKHVLNYRIAQPRFGFILTFISFFLSCFFSVLFYSQFHFDQISTWHPNPSCTEYSSEWSEPVYGQLCNKLYEMQEGLFHRIQLVVEAVIGKLIPCVLLPILTGLLICNLKTFNKNIGTEVFADVRHIRFNMIHPTFFQFFISFRAHQNERITSVVIFIAITYIITELPLGIVYIVDAIWHNDSDLQSGIKTVEFLCNTIFTANASVHCLICLSMSTVYRKTVMDILSIFPCLKRKQKITNSIVSKVTK</sequence>
<feature type="transmembrane region" description="Helical" evidence="5">
    <location>
        <begin position="463"/>
        <end position="483"/>
    </location>
</feature>
<dbReference type="PROSITE" id="PS50262">
    <property type="entry name" value="G_PROTEIN_RECEP_F1_2"/>
    <property type="match status" value="1"/>
</dbReference>
<evidence type="ECO:0000313" key="7">
    <source>
        <dbReference type="EMBL" id="EFP00289.1"/>
    </source>
</evidence>
<feature type="transmembrane region" description="Helical" evidence="5">
    <location>
        <begin position="12"/>
        <end position="38"/>
    </location>
</feature>
<keyword evidence="3 5" id="KW-1133">Transmembrane helix</keyword>
<dbReference type="OrthoDB" id="10483280at2759"/>
<feature type="transmembrane region" description="Helical" evidence="5">
    <location>
        <begin position="636"/>
        <end position="661"/>
    </location>
</feature>
<name>E3LLE8_CAERE</name>
<keyword evidence="2 5" id="KW-0812">Transmembrane</keyword>
<dbReference type="InParanoid" id="E3LLE8"/>
<dbReference type="InterPro" id="IPR019427">
    <property type="entry name" value="7TM_GPCR_serpentine_rcpt_Srw"/>
</dbReference>
<dbReference type="Pfam" id="PF10324">
    <property type="entry name" value="7TM_GPCR_Srw"/>
    <property type="match status" value="1"/>
</dbReference>
<dbReference type="EMBL" id="DS268410">
    <property type="protein sequence ID" value="EFP00289.1"/>
    <property type="molecule type" value="Genomic_DNA"/>
</dbReference>
<dbReference type="GO" id="GO:0008528">
    <property type="term" value="F:G protein-coupled peptide receptor activity"/>
    <property type="evidence" value="ECO:0007669"/>
    <property type="project" value="InterPro"/>
</dbReference>
<comment type="subcellular location">
    <subcellularLocation>
        <location evidence="1">Membrane</location>
    </subcellularLocation>
</comment>
<dbReference type="InterPro" id="IPR017452">
    <property type="entry name" value="GPCR_Rhodpsn_7TM"/>
</dbReference>
<dbReference type="eggNOG" id="ENOG502R62U">
    <property type="taxonomic scope" value="Eukaryota"/>
</dbReference>
<feature type="transmembrane region" description="Helical" evidence="5">
    <location>
        <begin position="135"/>
        <end position="155"/>
    </location>
</feature>
<evidence type="ECO:0000256" key="5">
    <source>
        <dbReference type="SAM" id="Phobius"/>
    </source>
</evidence>
<feature type="transmembrane region" description="Helical" evidence="5">
    <location>
        <begin position="244"/>
        <end position="272"/>
    </location>
</feature>
<keyword evidence="4 5" id="KW-0472">Membrane</keyword>
<organism evidence="8">
    <name type="scientific">Caenorhabditis remanei</name>
    <name type="common">Caenorhabditis vulgaris</name>
    <dbReference type="NCBI Taxonomy" id="31234"/>
    <lineage>
        <taxon>Eukaryota</taxon>
        <taxon>Metazoa</taxon>
        <taxon>Ecdysozoa</taxon>
        <taxon>Nematoda</taxon>
        <taxon>Chromadorea</taxon>
        <taxon>Rhabditida</taxon>
        <taxon>Rhabditina</taxon>
        <taxon>Rhabditomorpha</taxon>
        <taxon>Rhabditoidea</taxon>
        <taxon>Rhabditidae</taxon>
        <taxon>Peloderinae</taxon>
        <taxon>Caenorhabditis</taxon>
    </lineage>
</organism>
<feature type="transmembrane region" description="Helical" evidence="5">
    <location>
        <begin position="495"/>
        <end position="516"/>
    </location>
</feature>
<dbReference type="InterPro" id="IPR019422">
    <property type="entry name" value="7TM_GPCR_serpentine_rcpt_Srh"/>
</dbReference>
<accession>E3LLE8</accession>
<dbReference type="Gene3D" id="1.20.1070.10">
    <property type="entry name" value="Rhodopsin 7-helix transmembrane proteins"/>
    <property type="match status" value="1"/>
</dbReference>
<feature type="transmembrane region" description="Helical" evidence="5">
    <location>
        <begin position="409"/>
        <end position="428"/>
    </location>
</feature>
<evidence type="ECO:0000256" key="1">
    <source>
        <dbReference type="ARBA" id="ARBA00004370"/>
    </source>
</evidence>
<evidence type="ECO:0000256" key="2">
    <source>
        <dbReference type="ARBA" id="ARBA00022692"/>
    </source>
</evidence>
<feature type="transmembrane region" description="Helical" evidence="5">
    <location>
        <begin position="93"/>
        <end position="114"/>
    </location>
</feature>
<feature type="transmembrane region" description="Helical" evidence="5">
    <location>
        <begin position="681"/>
        <end position="700"/>
    </location>
</feature>
<reference evidence="7" key="1">
    <citation type="submission" date="2007-07" db="EMBL/GenBank/DDBJ databases">
        <title>PCAP assembly of the Caenorhabditis remanei genome.</title>
        <authorList>
            <consortium name="The Caenorhabditis remanei Sequencing Consortium"/>
            <person name="Wilson R.K."/>
        </authorList>
    </citation>
    <scope>NUCLEOTIDE SEQUENCE [LARGE SCALE GENOMIC DNA]</scope>
    <source>
        <strain evidence="7">PB4641</strain>
    </source>
</reference>
<evidence type="ECO:0000313" key="8">
    <source>
        <dbReference type="Proteomes" id="UP000008281"/>
    </source>
</evidence>
<dbReference type="SUPFAM" id="SSF81321">
    <property type="entry name" value="Family A G protein-coupled receptor-like"/>
    <property type="match status" value="1"/>
</dbReference>
<dbReference type="Pfam" id="PF10318">
    <property type="entry name" value="7TM_GPCR_Srh"/>
    <property type="match status" value="1"/>
</dbReference>
<keyword evidence="8" id="KW-1185">Reference proteome</keyword>
<dbReference type="GO" id="GO:0016020">
    <property type="term" value="C:membrane"/>
    <property type="evidence" value="ECO:0007669"/>
    <property type="project" value="UniProtKB-SubCell"/>
</dbReference>
<evidence type="ECO:0000259" key="6">
    <source>
        <dbReference type="PROSITE" id="PS50262"/>
    </source>
</evidence>
<feature type="transmembrane region" description="Helical" evidence="5">
    <location>
        <begin position="196"/>
        <end position="223"/>
    </location>
</feature>
<proteinExistence type="predicted"/>
<feature type="domain" description="G-protein coupled receptors family 1 profile" evidence="6">
    <location>
        <begin position="391"/>
        <end position="693"/>
    </location>
</feature>
<dbReference type="AlphaFoldDB" id="E3LLE8"/>
<dbReference type="PANTHER" id="PTHR47405:SF4">
    <property type="entry name" value="SERPENTINE RECEPTOR, CLASS H"/>
    <property type="match status" value="1"/>
</dbReference>
<evidence type="ECO:0000256" key="4">
    <source>
        <dbReference type="ARBA" id="ARBA00023136"/>
    </source>
</evidence>
<evidence type="ECO:0000256" key="3">
    <source>
        <dbReference type="ARBA" id="ARBA00022989"/>
    </source>
</evidence>
<gene>
    <name evidence="7" type="ORF">CRE_19050</name>
</gene>
<dbReference type="PANTHER" id="PTHR47405">
    <property type="entry name" value="SERPENTINE RECEPTOR, CLASS H-RELATED"/>
    <property type="match status" value="1"/>
</dbReference>
<dbReference type="STRING" id="31234.E3LLE8"/>
<protein>
    <recommendedName>
        <fullName evidence="6">G-protein coupled receptors family 1 profile domain-containing protein</fullName>
    </recommendedName>
</protein>
<dbReference type="Proteomes" id="UP000008281">
    <property type="component" value="Unassembled WGS sequence"/>
</dbReference>
<dbReference type="HOGENOM" id="CLU_379589_0_0_1"/>
<feature type="transmembrane region" description="Helical" evidence="5">
    <location>
        <begin position="570"/>
        <end position="589"/>
    </location>
</feature>